<evidence type="ECO:0000313" key="2">
    <source>
        <dbReference type="EMBL" id="MDN3577408.1"/>
    </source>
</evidence>
<organism evidence="2 3">
    <name type="scientific">Chitinimonas viridis</name>
    <dbReference type="NCBI Taxonomy" id="664880"/>
    <lineage>
        <taxon>Bacteria</taxon>
        <taxon>Pseudomonadati</taxon>
        <taxon>Pseudomonadota</taxon>
        <taxon>Betaproteobacteria</taxon>
        <taxon>Neisseriales</taxon>
        <taxon>Chitinibacteraceae</taxon>
        <taxon>Chitinimonas</taxon>
    </lineage>
</organism>
<sequence length="73" mass="7794">MAKTATFALTHFGVAFSVAYMLTGSIGISSTLALVEPAVNTVAYYFHEKAWLRFGRGPDAAKPVQHFGHAHAG</sequence>
<proteinExistence type="predicted"/>
<reference evidence="2" key="2">
    <citation type="submission" date="2023-06" db="EMBL/GenBank/DDBJ databases">
        <authorList>
            <person name="Lucena T."/>
            <person name="Sun Q."/>
        </authorList>
    </citation>
    <scope>NUCLEOTIDE SEQUENCE</scope>
    <source>
        <strain evidence="2">CECT 7703</strain>
    </source>
</reference>
<dbReference type="InterPro" id="IPR018638">
    <property type="entry name" value="DUF2061_membrane"/>
</dbReference>
<comment type="caution">
    <text evidence="2">The sequence shown here is derived from an EMBL/GenBank/DDBJ whole genome shotgun (WGS) entry which is preliminary data.</text>
</comment>
<reference evidence="2" key="1">
    <citation type="journal article" date="2014" name="Int. J. Syst. Evol. Microbiol.">
        <title>Complete genome of a new Firmicutes species belonging to the dominant human colonic microbiota ('Ruminococcus bicirculans') reveals two chromosomes and a selective capacity to utilize plant glucans.</title>
        <authorList>
            <consortium name="NISC Comparative Sequencing Program"/>
            <person name="Wegmann U."/>
            <person name="Louis P."/>
            <person name="Goesmann A."/>
            <person name="Henrissat B."/>
            <person name="Duncan S.H."/>
            <person name="Flint H.J."/>
        </authorList>
    </citation>
    <scope>NUCLEOTIDE SEQUENCE</scope>
    <source>
        <strain evidence="2">CECT 7703</strain>
    </source>
</reference>
<name>A0ABT8B784_9NEIS</name>
<accession>A0ABT8B784</accession>
<dbReference type="EMBL" id="JAUFPU010000009">
    <property type="protein sequence ID" value="MDN3577408.1"/>
    <property type="molecule type" value="Genomic_DNA"/>
</dbReference>
<dbReference type="Proteomes" id="UP001180081">
    <property type="component" value="Unassembled WGS sequence"/>
</dbReference>
<dbReference type="RefSeq" id="WP_290332861.1">
    <property type="nucleotide sequence ID" value="NZ_JAUFPU010000009.1"/>
</dbReference>
<evidence type="ECO:0000313" key="3">
    <source>
        <dbReference type="Proteomes" id="UP001180081"/>
    </source>
</evidence>
<gene>
    <name evidence="2" type="ORF">QWZ03_11585</name>
</gene>
<feature type="domain" description="DUF2061" evidence="1">
    <location>
        <begin position="1"/>
        <end position="51"/>
    </location>
</feature>
<keyword evidence="3" id="KW-1185">Reference proteome</keyword>
<protein>
    <submittedName>
        <fullName evidence="2">DUF2061 domain-containing protein</fullName>
    </submittedName>
</protein>
<dbReference type="Pfam" id="PF09834">
    <property type="entry name" value="DUF2061"/>
    <property type="match status" value="1"/>
</dbReference>
<evidence type="ECO:0000259" key="1">
    <source>
        <dbReference type="Pfam" id="PF09834"/>
    </source>
</evidence>